<dbReference type="GO" id="GO:0003992">
    <property type="term" value="F:N2-acetyl-L-ornithine:2-oxoglutarate 5-aminotransferase activity"/>
    <property type="evidence" value="ECO:0007669"/>
    <property type="project" value="UniProtKB-UniRule"/>
</dbReference>
<comment type="similarity">
    <text evidence="5">Belongs to the class-III pyridoxal-phosphate-dependent aminotransferase family. ArgD subfamily.</text>
</comment>
<dbReference type="PANTHER" id="PTHR11986:SF79">
    <property type="entry name" value="ACETYLORNITHINE AMINOTRANSFERASE, MITOCHONDRIAL"/>
    <property type="match status" value="1"/>
</dbReference>
<feature type="binding site" evidence="5">
    <location>
        <position position="132"/>
    </location>
    <ligand>
        <name>N(2)-acetyl-L-ornithine</name>
        <dbReference type="ChEBI" id="CHEBI:57805"/>
    </ligand>
</feature>
<keyword evidence="7" id="KW-1185">Reference proteome</keyword>
<evidence type="ECO:0000313" key="7">
    <source>
        <dbReference type="Proteomes" id="UP000006764"/>
    </source>
</evidence>
<dbReference type="PANTHER" id="PTHR11986">
    <property type="entry name" value="AMINOTRANSFERASE CLASS III"/>
    <property type="match status" value="1"/>
</dbReference>
<keyword evidence="2 5" id="KW-0028">Amino-acid biosynthesis</keyword>
<dbReference type="Pfam" id="PF00202">
    <property type="entry name" value="Aminotran_3"/>
    <property type="match status" value="1"/>
</dbReference>
<comment type="cofactor">
    <cofactor evidence="5">
        <name>pyridoxal 5'-phosphate</name>
        <dbReference type="ChEBI" id="CHEBI:597326"/>
    </cofactor>
    <text evidence="5">Binds 1 pyridoxal phosphate per subunit.</text>
</comment>
<evidence type="ECO:0000256" key="5">
    <source>
        <dbReference type="HAMAP-Rule" id="MF_01107"/>
    </source>
</evidence>
<evidence type="ECO:0000256" key="1">
    <source>
        <dbReference type="ARBA" id="ARBA00022576"/>
    </source>
</evidence>
<dbReference type="UniPathway" id="UPA00068">
    <property type="reaction ID" value="UER00109"/>
</dbReference>
<comment type="miscellaneous">
    <text evidence="5">May also have succinyldiaminopimelate aminotransferase activity, thus carrying out the corresponding step in lysine biosynthesis.</text>
</comment>
<dbReference type="InterPro" id="IPR015422">
    <property type="entry name" value="PyrdxlP-dep_Trfase_small"/>
</dbReference>
<protein>
    <recommendedName>
        <fullName evidence="5">Acetylornithine aminotransferase</fullName>
        <shortName evidence="5">ACOAT</shortName>
        <ecNumber evidence="5">2.6.1.11</ecNumber>
    </recommendedName>
</protein>
<feature type="binding site" evidence="5">
    <location>
        <position position="274"/>
    </location>
    <ligand>
        <name>pyridoxal 5'-phosphate</name>
        <dbReference type="ChEBI" id="CHEBI:597326"/>
    </ligand>
</feature>
<keyword evidence="3 5" id="KW-0808">Transferase</keyword>
<dbReference type="FunFam" id="3.40.640.10:FF:000004">
    <property type="entry name" value="Acetylornithine aminotransferase"/>
    <property type="match status" value="1"/>
</dbReference>
<keyword evidence="5" id="KW-0055">Arginine biosynthesis</keyword>
<dbReference type="Proteomes" id="UP000006764">
    <property type="component" value="Chromosome"/>
</dbReference>
<dbReference type="SUPFAM" id="SSF53383">
    <property type="entry name" value="PLP-dependent transferases"/>
    <property type="match status" value="1"/>
</dbReference>
<evidence type="ECO:0000256" key="3">
    <source>
        <dbReference type="ARBA" id="ARBA00022679"/>
    </source>
</evidence>
<comment type="subcellular location">
    <subcellularLocation>
        <location evidence="5">Cytoplasm</location>
    </subcellularLocation>
</comment>
<comment type="subunit">
    <text evidence="5">Homodimer.</text>
</comment>
<evidence type="ECO:0000256" key="4">
    <source>
        <dbReference type="ARBA" id="ARBA00022898"/>
    </source>
</evidence>
<dbReference type="EMBL" id="CP004387">
    <property type="protein sequence ID" value="AJD47601.1"/>
    <property type="molecule type" value="Genomic_DNA"/>
</dbReference>
<dbReference type="STRING" id="391936.S7S_05915"/>
<keyword evidence="5" id="KW-0963">Cytoplasm</keyword>
<dbReference type="Gene3D" id="3.90.1150.10">
    <property type="entry name" value="Aspartate Aminotransferase, domain 1"/>
    <property type="match status" value="1"/>
</dbReference>
<dbReference type="OrthoDB" id="6073901at2"/>
<dbReference type="GO" id="GO:0042802">
    <property type="term" value="F:identical protein binding"/>
    <property type="evidence" value="ECO:0007669"/>
    <property type="project" value="TreeGrafter"/>
</dbReference>
<dbReference type="HAMAP" id="MF_01107">
    <property type="entry name" value="ArgD_aminotrans_3"/>
    <property type="match status" value="1"/>
</dbReference>
<reference evidence="6 7" key="1">
    <citation type="journal article" date="2012" name="J. Bacteriol.">
        <title>Genome sequence of an alkane-degrading bacterium, Alcanivorax pacificus type strain W11-5, isolated from deep sea sediment.</title>
        <authorList>
            <person name="Lai Q."/>
            <person name="Shao Z."/>
        </authorList>
    </citation>
    <scope>NUCLEOTIDE SEQUENCE [LARGE SCALE GENOMIC DNA]</scope>
    <source>
        <strain evidence="6 7">W11-5</strain>
    </source>
</reference>
<dbReference type="InterPro" id="IPR015421">
    <property type="entry name" value="PyrdxlP-dep_Trfase_major"/>
</dbReference>
<accession>A0A0B4XKI0</accession>
<dbReference type="Gene3D" id="3.40.640.10">
    <property type="entry name" value="Type I PLP-dependent aspartate aminotransferase-like (Major domain)"/>
    <property type="match status" value="1"/>
</dbReference>
<organism evidence="6 7">
    <name type="scientific">Isoalcanivorax pacificus W11-5</name>
    <dbReference type="NCBI Taxonomy" id="391936"/>
    <lineage>
        <taxon>Bacteria</taxon>
        <taxon>Pseudomonadati</taxon>
        <taxon>Pseudomonadota</taxon>
        <taxon>Gammaproteobacteria</taxon>
        <taxon>Oceanospirillales</taxon>
        <taxon>Alcanivoracaceae</taxon>
        <taxon>Isoalcanivorax</taxon>
    </lineage>
</organism>
<feature type="binding site" evidence="5">
    <location>
        <position position="273"/>
    </location>
    <ligand>
        <name>N(2)-acetyl-L-ornithine</name>
        <dbReference type="ChEBI" id="CHEBI:57805"/>
    </ligand>
</feature>
<dbReference type="InterPro" id="IPR050103">
    <property type="entry name" value="Class-III_PLP-dep_AT"/>
</dbReference>
<feature type="binding site" evidence="5">
    <location>
        <begin position="97"/>
        <end position="98"/>
    </location>
    <ligand>
        <name>pyridoxal 5'-phosphate</name>
        <dbReference type="ChEBI" id="CHEBI:597326"/>
    </ligand>
</feature>
<dbReference type="GO" id="GO:0006526">
    <property type="term" value="P:L-arginine biosynthetic process"/>
    <property type="evidence" value="ECO:0007669"/>
    <property type="project" value="UniProtKB-UniRule"/>
</dbReference>
<dbReference type="GO" id="GO:0030170">
    <property type="term" value="F:pyridoxal phosphate binding"/>
    <property type="evidence" value="ECO:0007669"/>
    <property type="project" value="InterPro"/>
</dbReference>
<name>A0A0B4XKI0_9GAMM</name>
<dbReference type="PROSITE" id="PS00600">
    <property type="entry name" value="AA_TRANSFER_CLASS_3"/>
    <property type="match status" value="1"/>
</dbReference>
<keyword evidence="4 5" id="KW-0663">Pyridoxal phosphate</keyword>
<feature type="binding site" evidence="5">
    <location>
        <begin position="216"/>
        <end position="219"/>
    </location>
    <ligand>
        <name>pyridoxal 5'-phosphate</name>
        <dbReference type="ChEBI" id="CHEBI:597326"/>
    </ligand>
</feature>
<dbReference type="InterPro" id="IPR015424">
    <property type="entry name" value="PyrdxlP-dep_Trfase"/>
</dbReference>
<dbReference type="HOGENOM" id="CLU_016922_10_1_6"/>
<dbReference type="GO" id="GO:0005737">
    <property type="term" value="C:cytoplasm"/>
    <property type="evidence" value="ECO:0007669"/>
    <property type="project" value="UniProtKB-SubCell"/>
</dbReference>
<comment type="pathway">
    <text evidence="5">Amino-acid biosynthesis; L-arginine biosynthesis; N(2)-acetyl-L-ornithine from L-glutamate: step 4/4.</text>
</comment>
<evidence type="ECO:0000313" key="6">
    <source>
        <dbReference type="EMBL" id="AJD47601.1"/>
    </source>
</evidence>
<dbReference type="EC" id="2.6.1.11" evidence="5"/>
<evidence type="ECO:0000256" key="2">
    <source>
        <dbReference type="ARBA" id="ARBA00022605"/>
    </source>
</evidence>
<comment type="catalytic activity">
    <reaction evidence="5">
        <text>N(2)-acetyl-L-ornithine + 2-oxoglutarate = N-acetyl-L-glutamate 5-semialdehyde + L-glutamate</text>
        <dbReference type="Rhea" id="RHEA:18049"/>
        <dbReference type="ChEBI" id="CHEBI:16810"/>
        <dbReference type="ChEBI" id="CHEBI:29123"/>
        <dbReference type="ChEBI" id="CHEBI:29985"/>
        <dbReference type="ChEBI" id="CHEBI:57805"/>
        <dbReference type="EC" id="2.6.1.11"/>
    </reaction>
</comment>
<dbReference type="InterPro" id="IPR005814">
    <property type="entry name" value="Aminotrans_3"/>
</dbReference>
<dbReference type="PIRSF" id="PIRSF000521">
    <property type="entry name" value="Transaminase_4ab_Lys_Orn"/>
    <property type="match status" value="1"/>
</dbReference>
<dbReference type="AlphaFoldDB" id="A0A0B4XKI0"/>
<dbReference type="InterPro" id="IPR049704">
    <property type="entry name" value="Aminotrans_3_PPA_site"/>
</dbReference>
<feature type="modified residue" description="N6-(pyridoxal phosphate)lysine" evidence="5">
    <location>
        <position position="245"/>
    </location>
</feature>
<keyword evidence="1 5" id="KW-0032">Aminotransferase</keyword>
<gene>
    <name evidence="5" type="primary">argD</name>
    <name evidence="6" type="ORF">S7S_05915</name>
</gene>
<dbReference type="RefSeq" id="WP_008737941.1">
    <property type="nucleotide sequence ID" value="NZ_CP004387.1"/>
</dbReference>
<dbReference type="CDD" id="cd00610">
    <property type="entry name" value="OAT_like"/>
    <property type="match status" value="1"/>
</dbReference>
<dbReference type="NCBIfam" id="NF002325">
    <property type="entry name" value="PRK01278.1"/>
    <property type="match status" value="1"/>
</dbReference>
<feature type="binding site" evidence="5">
    <location>
        <position position="129"/>
    </location>
    <ligand>
        <name>pyridoxal 5'-phosphate</name>
        <dbReference type="ChEBI" id="CHEBI:597326"/>
    </ligand>
</feature>
<sequence>MTNNYLMPTYARQPLTFTRGEGVWLFDTDANAYLDAISGIGVCNLGHCHPEVTRTLARQAGTLMHTSNLYHIDAQERLAAVLCQISGMQKAFFCNSGAEANEAAIKLARLYGNRRGVSLPTIVVLENAFHGRTLATLTATANKKAQAGFEPLVDGFVRAPWNDLDAIRALASQHDNIVAVLVEPIQGEGGVRVPADDYLPGLRALCDEHEWLLMLDEVQSGNARTGDYFFCVGAGVVPDVLTTAKGLGNGFPIGACLAAGRAADVLSPGSHGSTYGGNPLGCATALTVVETLSEQVMPTVKRKGELLCQGLRDALADLPMVTEVRGKGLMVGIQLDRDCPEIVQLARTQGVLVNVTAGSVVRLLPPLVISEQEINTLVTRVVAAVREFARQQEAA</sequence>
<dbReference type="NCBIfam" id="TIGR00707">
    <property type="entry name" value="argD"/>
    <property type="match status" value="1"/>
</dbReference>
<proteinExistence type="inferred from homology"/>
<dbReference type="InterPro" id="IPR004636">
    <property type="entry name" value="AcOrn/SuccOrn_fam"/>
</dbReference>
<dbReference type="KEGG" id="apac:S7S_05915"/>